<evidence type="ECO:0000313" key="1">
    <source>
        <dbReference type="EMBL" id="AYB32383.1"/>
    </source>
</evidence>
<reference evidence="2" key="1">
    <citation type="submission" date="2018-09" db="EMBL/GenBank/DDBJ databases">
        <title>Chryseolinea sp. KIS68-18 isolated from soil.</title>
        <authorList>
            <person name="Weon H.-Y."/>
            <person name="Kwon S.-W."/>
            <person name="Lee S.A."/>
        </authorList>
    </citation>
    <scope>NUCLEOTIDE SEQUENCE [LARGE SCALE GENOMIC DNA]</scope>
    <source>
        <strain evidence="2">KIS68-18</strain>
    </source>
</reference>
<proteinExistence type="predicted"/>
<dbReference type="Proteomes" id="UP000266183">
    <property type="component" value="Chromosome"/>
</dbReference>
<organism evidence="1 2">
    <name type="scientific">Chryseolinea soli</name>
    <dbReference type="NCBI Taxonomy" id="2321403"/>
    <lineage>
        <taxon>Bacteria</taxon>
        <taxon>Pseudomonadati</taxon>
        <taxon>Bacteroidota</taxon>
        <taxon>Cytophagia</taxon>
        <taxon>Cytophagales</taxon>
        <taxon>Fulvivirgaceae</taxon>
        <taxon>Chryseolinea</taxon>
    </lineage>
</organism>
<evidence type="ECO:0000313" key="2">
    <source>
        <dbReference type="Proteomes" id="UP000266183"/>
    </source>
</evidence>
<keyword evidence="2" id="KW-1185">Reference proteome</keyword>
<name>A0A385SKV6_9BACT</name>
<accession>A0A385SKV6</accession>
<dbReference type="AlphaFoldDB" id="A0A385SKV6"/>
<dbReference type="RefSeq" id="WP_119755636.1">
    <property type="nucleotide sequence ID" value="NZ_CP032382.1"/>
</dbReference>
<gene>
    <name evidence="1" type="ORF">D4L85_18200</name>
</gene>
<sequence length="170" mass="20150">MLIYHPAFDLYNCIFRVLQLLIHLKDEQIEIDRLRIWDFYLTFPGEIRKMQFPRELHELKKIFKEKDPNPYEDLIDPKKIIERMKPYQLTAVKAIASYGFIDGQELSKGLVKKTGMEAIPTELRQILLTDLTIERLNVLRLVTGFRDLPLFGKSGLKYRTGLIEFKYDSR</sequence>
<dbReference type="KEGG" id="chk:D4L85_18200"/>
<dbReference type="Pfam" id="PF20291">
    <property type="entry name" value="MC5"/>
    <property type="match status" value="1"/>
</dbReference>
<dbReference type="EMBL" id="CP032382">
    <property type="protein sequence ID" value="AYB32383.1"/>
    <property type="molecule type" value="Genomic_DNA"/>
</dbReference>
<protein>
    <submittedName>
        <fullName evidence="1">Uncharacterized protein</fullName>
    </submittedName>
</protein>
<dbReference type="OrthoDB" id="9092598at2"/>
<dbReference type="InterPro" id="IPR046901">
    <property type="entry name" value="ABC-3C_MC5"/>
</dbReference>